<dbReference type="Pfam" id="PF00144">
    <property type="entry name" value="Beta-lactamase"/>
    <property type="match status" value="1"/>
</dbReference>
<organism evidence="2 3">
    <name type="scientific">Sneathiella marina</name>
    <dbReference type="NCBI Taxonomy" id="2950108"/>
    <lineage>
        <taxon>Bacteria</taxon>
        <taxon>Pseudomonadati</taxon>
        <taxon>Pseudomonadota</taxon>
        <taxon>Alphaproteobacteria</taxon>
        <taxon>Sneathiellales</taxon>
        <taxon>Sneathiellaceae</taxon>
        <taxon>Sneathiella</taxon>
    </lineage>
</organism>
<dbReference type="RefSeq" id="WP_251932975.1">
    <property type="nucleotide sequence ID" value="NZ_CP098747.1"/>
</dbReference>
<evidence type="ECO:0000313" key="2">
    <source>
        <dbReference type="EMBL" id="USG60168.1"/>
    </source>
</evidence>
<evidence type="ECO:0000313" key="3">
    <source>
        <dbReference type="Proteomes" id="UP001056291"/>
    </source>
</evidence>
<protein>
    <submittedName>
        <fullName evidence="2">Beta-lactamase family protein</fullName>
    </submittedName>
</protein>
<gene>
    <name evidence="2" type="ORF">NBZ79_13380</name>
</gene>
<reference evidence="2" key="1">
    <citation type="submission" date="2022-06" db="EMBL/GenBank/DDBJ databases">
        <title>Sneathiella actinostolidae sp. nov., isolated from a sea anemonein the Western Pacific Ocean.</title>
        <authorList>
            <person name="Wei M.J."/>
        </authorList>
    </citation>
    <scope>NUCLEOTIDE SEQUENCE</scope>
    <source>
        <strain evidence="2">PHK-P5</strain>
    </source>
</reference>
<dbReference type="InterPro" id="IPR001466">
    <property type="entry name" value="Beta-lactam-related"/>
</dbReference>
<dbReference type="InterPro" id="IPR050789">
    <property type="entry name" value="Diverse_Enzym_Activities"/>
</dbReference>
<evidence type="ECO:0000259" key="1">
    <source>
        <dbReference type="Pfam" id="PF00144"/>
    </source>
</evidence>
<dbReference type="EMBL" id="CP098747">
    <property type="protein sequence ID" value="USG60168.1"/>
    <property type="molecule type" value="Genomic_DNA"/>
</dbReference>
<accession>A0ABY4VZA5</accession>
<dbReference type="InterPro" id="IPR012338">
    <property type="entry name" value="Beta-lactam/transpept-like"/>
</dbReference>
<dbReference type="Proteomes" id="UP001056291">
    <property type="component" value="Chromosome"/>
</dbReference>
<dbReference type="PANTHER" id="PTHR43283">
    <property type="entry name" value="BETA-LACTAMASE-RELATED"/>
    <property type="match status" value="1"/>
</dbReference>
<feature type="domain" description="Beta-lactamase-related" evidence="1">
    <location>
        <begin position="23"/>
        <end position="261"/>
    </location>
</feature>
<keyword evidence="3" id="KW-1185">Reference proteome</keyword>
<proteinExistence type="predicted"/>
<sequence>MNLKQITTAKITGTVETSLSGDATRLFPWWSVTKTVLATTALQLADQGHLALDEKLWNSPYSLRQLLQHRAGVPEYGRLETYHAAVDRGDTPWSPQEMLERVKVEQLDFEPGTGWAYSNVGYLLIRQFIERVMGADIETVMQEQVFGPLQLPSVRLARNPDDLANTAWGNGAGYHPGWVYHGLLIGSAVDAALFMNRILTGPLLSPKFRETMTSPFEIGDSIADRPWRTHGYGLGVMMGQVADAGLAIGHSGCGAGSVCAVYHFPELDTPSTTAAFAQVANEGETEWAAVQLATAP</sequence>
<name>A0ABY4VZA5_9PROT</name>
<dbReference type="SUPFAM" id="SSF56601">
    <property type="entry name" value="beta-lactamase/transpeptidase-like"/>
    <property type="match status" value="1"/>
</dbReference>
<dbReference type="Gene3D" id="3.40.710.10">
    <property type="entry name" value="DD-peptidase/beta-lactamase superfamily"/>
    <property type="match status" value="1"/>
</dbReference>